<feature type="compositionally biased region" description="Basic and acidic residues" evidence="1">
    <location>
        <begin position="24"/>
        <end position="57"/>
    </location>
</feature>
<comment type="caution">
    <text evidence="4">The sequence shown here is derived from an EMBL/GenBank/DDBJ whole genome shotgun (WGS) entry which is preliminary data.</text>
</comment>
<dbReference type="Pfam" id="PF06904">
    <property type="entry name" value="Extensin-like_C"/>
    <property type="match status" value="1"/>
</dbReference>
<reference evidence="4 5" key="1">
    <citation type="submission" date="2019-06" db="EMBL/GenBank/DDBJ databases">
        <authorList>
            <person name="Jiang L."/>
        </authorList>
    </citation>
    <scope>NUCLEOTIDE SEQUENCE [LARGE SCALE GENOMIC DNA]</scope>
    <source>
        <strain evidence="4 5">YIM 48858</strain>
    </source>
</reference>
<name>A0A5C4NKP9_9RHOB</name>
<accession>A0A5C4NKP9</accession>
<dbReference type="OrthoDB" id="9809788at2"/>
<feature type="chain" id="PRO_5022926341" description="Extensin-like C-terminal domain-containing protein" evidence="2">
    <location>
        <begin position="23"/>
        <end position="392"/>
    </location>
</feature>
<proteinExistence type="predicted"/>
<organism evidence="4 5">
    <name type="scientific">Rubellimicrobium roseum</name>
    <dbReference type="NCBI Taxonomy" id="687525"/>
    <lineage>
        <taxon>Bacteria</taxon>
        <taxon>Pseudomonadati</taxon>
        <taxon>Pseudomonadota</taxon>
        <taxon>Alphaproteobacteria</taxon>
        <taxon>Rhodobacterales</taxon>
        <taxon>Roseobacteraceae</taxon>
        <taxon>Rubellimicrobium</taxon>
    </lineage>
</organism>
<protein>
    <recommendedName>
        <fullName evidence="3">Extensin-like C-terminal domain-containing protein</fullName>
    </recommendedName>
</protein>
<feature type="signal peptide" evidence="2">
    <location>
        <begin position="1"/>
        <end position="22"/>
    </location>
</feature>
<keyword evidence="5" id="KW-1185">Reference proteome</keyword>
<sequence length="392" mass="41301">MRALLPPLLALLVGAGAVVAEAPESARRPEARAVAEPPARPEARSGEDGRPVVETRPDSSPAALAAPPELEVPDRTRPVPEPAEDVRPTVPRQPPLIETEPPPAVLDGPRNEVRAEELMTELPPVPVQFGFEGEAPPVRPLPEPRRAERPGAGRPRARPEPPLDPRPLLPPEPDAPPAYAPPVGPEVLPLGPEYSPLAVARSLLPSLRPEGIVERAEAAARALALGQVCGDPRLQGEVIAAIRGGGGCGVEEPVLVRSVDGVTLSTPATMDCVTAEALLEWIVEGARPAVGSRGGGLEGFEIMGSYSCRPRNNQAGARLSEHGRGRAVDIGAVILRDGSRLSVAGDWPDPALREMHDAACGIFSTTLGPGSDGFHEDHLHYDTTRGRGPYCR</sequence>
<feature type="region of interest" description="Disordered" evidence="1">
    <location>
        <begin position="21"/>
        <end position="111"/>
    </location>
</feature>
<evidence type="ECO:0000259" key="3">
    <source>
        <dbReference type="Pfam" id="PF06904"/>
    </source>
</evidence>
<evidence type="ECO:0000313" key="5">
    <source>
        <dbReference type="Proteomes" id="UP000305709"/>
    </source>
</evidence>
<feature type="compositionally biased region" description="Low complexity" evidence="1">
    <location>
        <begin position="58"/>
        <end position="69"/>
    </location>
</feature>
<feature type="compositionally biased region" description="Pro residues" evidence="1">
    <location>
        <begin position="164"/>
        <end position="184"/>
    </location>
</feature>
<gene>
    <name evidence="4" type="ORF">FHG71_00755</name>
</gene>
<dbReference type="EMBL" id="VDFV01000001">
    <property type="protein sequence ID" value="TNC74702.1"/>
    <property type="molecule type" value="Genomic_DNA"/>
</dbReference>
<dbReference type="RefSeq" id="WP_139079696.1">
    <property type="nucleotide sequence ID" value="NZ_VDFV01000001.1"/>
</dbReference>
<feature type="domain" description="Extensin-like C-terminal" evidence="3">
    <location>
        <begin position="241"/>
        <end position="392"/>
    </location>
</feature>
<evidence type="ECO:0000313" key="4">
    <source>
        <dbReference type="EMBL" id="TNC74702.1"/>
    </source>
</evidence>
<feature type="region of interest" description="Disordered" evidence="1">
    <location>
        <begin position="124"/>
        <end position="184"/>
    </location>
</feature>
<evidence type="ECO:0000256" key="2">
    <source>
        <dbReference type="SAM" id="SignalP"/>
    </source>
</evidence>
<dbReference type="InterPro" id="IPR009683">
    <property type="entry name" value="Extensin-like_C"/>
</dbReference>
<dbReference type="AlphaFoldDB" id="A0A5C4NKP9"/>
<evidence type="ECO:0000256" key="1">
    <source>
        <dbReference type="SAM" id="MobiDB-lite"/>
    </source>
</evidence>
<dbReference type="Proteomes" id="UP000305709">
    <property type="component" value="Unassembled WGS sequence"/>
</dbReference>
<feature type="compositionally biased region" description="Basic and acidic residues" evidence="1">
    <location>
        <begin position="142"/>
        <end position="163"/>
    </location>
</feature>
<keyword evidence="2" id="KW-0732">Signal</keyword>